<evidence type="ECO:0000313" key="1">
    <source>
        <dbReference type="EMBL" id="SEA38103.1"/>
    </source>
</evidence>
<accession>A0A1H4AQB6</accession>
<proteinExistence type="predicted"/>
<gene>
    <name evidence="1" type="ORF">SAMN05216462_1322</name>
</gene>
<dbReference type="Proteomes" id="UP000182257">
    <property type="component" value="Unassembled WGS sequence"/>
</dbReference>
<protein>
    <submittedName>
        <fullName evidence="1">Uncharacterized protein</fullName>
    </submittedName>
</protein>
<reference evidence="1 2" key="1">
    <citation type="submission" date="2016-10" db="EMBL/GenBank/DDBJ databases">
        <authorList>
            <person name="de Groot N.N."/>
        </authorList>
    </citation>
    <scope>NUCLEOTIDE SEQUENCE [LARGE SCALE GENOMIC DNA]</scope>
    <source>
        <strain evidence="1 2">D31d</strain>
    </source>
</reference>
<organism evidence="1 2">
    <name type="scientific">Xylanibacter ruminicola</name>
    <name type="common">Prevotella ruminicola</name>
    <dbReference type="NCBI Taxonomy" id="839"/>
    <lineage>
        <taxon>Bacteria</taxon>
        <taxon>Pseudomonadati</taxon>
        <taxon>Bacteroidota</taxon>
        <taxon>Bacteroidia</taxon>
        <taxon>Bacteroidales</taxon>
        <taxon>Prevotellaceae</taxon>
        <taxon>Xylanibacter</taxon>
    </lineage>
</organism>
<dbReference type="EMBL" id="FNRF01000002">
    <property type="protein sequence ID" value="SEA38103.1"/>
    <property type="molecule type" value="Genomic_DNA"/>
</dbReference>
<name>A0A1H4AQB6_XYLRU</name>
<sequence>MSTQSPHTSPKLLKQWDSEAHQYEKCVYFNTPQLIAQYIGDLPLFPAFSR</sequence>
<dbReference type="AlphaFoldDB" id="A0A1H4AQB6"/>
<evidence type="ECO:0000313" key="2">
    <source>
        <dbReference type="Proteomes" id="UP000182257"/>
    </source>
</evidence>